<keyword evidence="2" id="KW-1185">Reference proteome</keyword>
<dbReference type="STRING" id="3760.A0A251PQN0"/>
<accession>A0A251PQN0</accession>
<reference evidence="1 2" key="1">
    <citation type="journal article" date="2013" name="Nat. Genet.">
        <title>The high-quality draft genome of peach (Prunus persica) identifies unique patterns of genetic diversity, domestication and genome evolution.</title>
        <authorList>
            <consortium name="International Peach Genome Initiative"/>
            <person name="Verde I."/>
            <person name="Abbott A.G."/>
            <person name="Scalabrin S."/>
            <person name="Jung S."/>
            <person name="Shu S."/>
            <person name="Marroni F."/>
            <person name="Zhebentyayeva T."/>
            <person name="Dettori M.T."/>
            <person name="Grimwood J."/>
            <person name="Cattonaro F."/>
            <person name="Zuccolo A."/>
            <person name="Rossini L."/>
            <person name="Jenkins J."/>
            <person name="Vendramin E."/>
            <person name="Meisel L.A."/>
            <person name="Decroocq V."/>
            <person name="Sosinski B."/>
            <person name="Prochnik S."/>
            <person name="Mitros T."/>
            <person name="Policriti A."/>
            <person name="Cipriani G."/>
            <person name="Dondini L."/>
            <person name="Ficklin S."/>
            <person name="Goodstein D.M."/>
            <person name="Xuan P."/>
            <person name="Del Fabbro C."/>
            <person name="Aramini V."/>
            <person name="Copetti D."/>
            <person name="Gonzalez S."/>
            <person name="Horner D.S."/>
            <person name="Falchi R."/>
            <person name="Lucas S."/>
            <person name="Mica E."/>
            <person name="Maldonado J."/>
            <person name="Lazzari B."/>
            <person name="Bielenberg D."/>
            <person name="Pirona R."/>
            <person name="Miculan M."/>
            <person name="Barakat A."/>
            <person name="Testolin R."/>
            <person name="Stella A."/>
            <person name="Tartarini S."/>
            <person name="Tonutti P."/>
            <person name="Arus P."/>
            <person name="Orellana A."/>
            <person name="Wells C."/>
            <person name="Main D."/>
            <person name="Vizzotto G."/>
            <person name="Silva H."/>
            <person name="Salamini F."/>
            <person name="Schmutz J."/>
            <person name="Morgante M."/>
            <person name="Rokhsar D.S."/>
        </authorList>
    </citation>
    <scope>NUCLEOTIDE SEQUENCE [LARGE SCALE GENOMIC DNA]</scope>
    <source>
        <strain evidence="2">cv. Nemared</strain>
    </source>
</reference>
<sequence length="116" mass="13516">MSSSSILKSESRCPLREQFLQKMISRENLDRFIPNKSATDFDFADFMLTEGRKDPKPNVKPRIGRWCRLSGWRLCLLWLNLRELVWILTLVAKEVDGSCAVVVVVPITQVWFFQIV</sequence>
<protein>
    <submittedName>
        <fullName evidence="1">Uncharacterized protein</fullName>
    </submittedName>
</protein>
<evidence type="ECO:0000313" key="2">
    <source>
        <dbReference type="Proteomes" id="UP000006882"/>
    </source>
</evidence>
<organism evidence="1 2">
    <name type="scientific">Prunus persica</name>
    <name type="common">Peach</name>
    <name type="synonym">Amygdalus persica</name>
    <dbReference type="NCBI Taxonomy" id="3760"/>
    <lineage>
        <taxon>Eukaryota</taxon>
        <taxon>Viridiplantae</taxon>
        <taxon>Streptophyta</taxon>
        <taxon>Embryophyta</taxon>
        <taxon>Tracheophyta</taxon>
        <taxon>Spermatophyta</taxon>
        <taxon>Magnoliopsida</taxon>
        <taxon>eudicotyledons</taxon>
        <taxon>Gunneridae</taxon>
        <taxon>Pentapetalae</taxon>
        <taxon>rosids</taxon>
        <taxon>fabids</taxon>
        <taxon>Rosales</taxon>
        <taxon>Rosaceae</taxon>
        <taxon>Amygdaloideae</taxon>
        <taxon>Amygdaleae</taxon>
        <taxon>Prunus</taxon>
    </lineage>
</organism>
<dbReference type="Gramene" id="ONI13822">
    <property type="protein sequence ID" value="ONI13822"/>
    <property type="gene ID" value="PRUPE_4G247700"/>
</dbReference>
<dbReference type="Proteomes" id="UP000006882">
    <property type="component" value="Chromosome G4"/>
</dbReference>
<evidence type="ECO:0000313" key="1">
    <source>
        <dbReference type="EMBL" id="ONI13822.1"/>
    </source>
</evidence>
<gene>
    <name evidence="1" type="ORF">PRUPE_4G247700</name>
</gene>
<dbReference type="EMBL" id="CM007654">
    <property type="protein sequence ID" value="ONI13822.1"/>
    <property type="molecule type" value="Genomic_DNA"/>
</dbReference>
<dbReference type="AlphaFoldDB" id="A0A251PQN0"/>
<name>A0A251PQN0_PRUPE</name>
<proteinExistence type="predicted"/>